<dbReference type="EMBL" id="CAJOBC010055441">
    <property type="protein sequence ID" value="CAF4191497.1"/>
    <property type="molecule type" value="Genomic_DNA"/>
</dbReference>
<organism evidence="2 6">
    <name type="scientific">Didymodactylos carnosus</name>
    <dbReference type="NCBI Taxonomy" id="1234261"/>
    <lineage>
        <taxon>Eukaryota</taxon>
        <taxon>Metazoa</taxon>
        <taxon>Spiralia</taxon>
        <taxon>Gnathifera</taxon>
        <taxon>Rotifera</taxon>
        <taxon>Eurotatoria</taxon>
        <taxon>Bdelloidea</taxon>
        <taxon>Philodinida</taxon>
        <taxon>Philodinidae</taxon>
        <taxon>Didymodactylos</taxon>
    </lineage>
</organism>
<evidence type="ECO:0000313" key="3">
    <source>
        <dbReference type="EMBL" id="CAF1358974.1"/>
    </source>
</evidence>
<keyword evidence="1" id="KW-0812">Transmembrane</keyword>
<evidence type="ECO:0000313" key="5">
    <source>
        <dbReference type="EMBL" id="CAF4191497.1"/>
    </source>
</evidence>
<evidence type="ECO:0000256" key="1">
    <source>
        <dbReference type="SAM" id="Phobius"/>
    </source>
</evidence>
<dbReference type="AlphaFoldDB" id="A0A815G7I4"/>
<dbReference type="OrthoDB" id="10061782at2759"/>
<feature type="transmembrane region" description="Helical" evidence="1">
    <location>
        <begin position="12"/>
        <end position="34"/>
    </location>
</feature>
<comment type="caution">
    <text evidence="2">The sequence shown here is derived from an EMBL/GenBank/DDBJ whole genome shotgun (WGS) entry which is preliminary data.</text>
</comment>
<dbReference type="EMBL" id="CAJOBA010044835">
    <property type="protein sequence ID" value="CAF4169346.1"/>
    <property type="molecule type" value="Genomic_DNA"/>
</dbReference>
<dbReference type="InterPro" id="IPR029063">
    <property type="entry name" value="SAM-dependent_MTases_sf"/>
</dbReference>
<dbReference type="Proteomes" id="UP000682733">
    <property type="component" value="Unassembled WGS sequence"/>
</dbReference>
<protein>
    <recommendedName>
        <fullName evidence="7">Methyltransferase type 12 domain-containing protein</fullName>
    </recommendedName>
</protein>
<keyword evidence="1" id="KW-1133">Transmembrane helix</keyword>
<evidence type="ECO:0000313" key="2">
    <source>
        <dbReference type="EMBL" id="CAF1335030.1"/>
    </source>
</evidence>
<dbReference type="Proteomes" id="UP000681722">
    <property type="component" value="Unassembled WGS sequence"/>
</dbReference>
<evidence type="ECO:0008006" key="7">
    <source>
        <dbReference type="Google" id="ProtNLM"/>
    </source>
</evidence>
<proteinExistence type="predicted"/>
<name>A0A815G7I4_9BILA</name>
<dbReference type="EMBL" id="CAJNOQ010014107">
    <property type="protein sequence ID" value="CAF1335030.1"/>
    <property type="molecule type" value="Genomic_DNA"/>
</dbReference>
<reference evidence="2" key="1">
    <citation type="submission" date="2021-02" db="EMBL/GenBank/DDBJ databases">
        <authorList>
            <person name="Nowell W R."/>
        </authorList>
    </citation>
    <scope>NUCLEOTIDE SEQUENCE</scope>
</reference>
<gene>
    <name evidence="2" type="ORF">GPM918_LOCUS30144</name>
    <name evidence="3" type="ORF">OVA965_LOCUS31156</name>
    <name evidence="5" type="ORF">SRO942_LOCUS30748</name>
    <name evidence="4" type="ORF">TMI583_LOCUS31982</name>
</gene>
<evidence type="ECO:0000313" key="6">
    <source>
        <dbReference type="Proteomes" id="UP000663829"/>
    </source>
</evidence>
<keyword evidence="1" id="KW-0472">Membrane</keyword>
<evidence type="ECO:0000313" key="4">
    <source>
        <dbReference type="EMBL" id="CAF4169346.1"/>
    </source>
</evidence>
<dbReference type="Gene3D" id="3.40.50.150">
    <property type="entry name" value="Vaccinia Virus protein VP39"/>
    <property type="match status" value="1"/>
</dbReference>
<dbReference type="Proteomes" id="UP000677228">
    <property type="component" value="Unassembled WGS sequence"/>
</dbReference>
<accession>A0A815G7I4</accession>
<dbReference type="Proteomes" id="UP000663829">
    <property type="component" value="Unassembled WGS sequence"/>
</dbReference>
<dbReference type="SUPFAM" id="SSF53335">
    <property type="entry name" value="S-adenosyl-L-methionine-dependent methyltransferases"/>
    <property type="match status" value="1"/>
</dbReference>
<keyword evidence="6" id="KW-1185">Reference proteome</keyword>
<sequence length="238" mass="27343">MDYVSFIPSVTTYPWIFLFVYDYWVLLFICKFVWKCKRSLQLSFYNKNLSSNHLDIGVGSGWYLKHCMLPSNIYRIALADLHISPLKFATNRLLSRFDNSTKMPKIELIQKNILSEDTASDQLNKFDSISMFFLLHCIPGSMKEKANIVFPKLKELLTESGVIYGTTVLGNIIKKENNAPSLAYRLCTYLNNNGIMCNWNDDIDSLKQAAISAGFHIDVTIIGYTAMFELRRSDVENE</sequence>
<dbReference type="EMBL" id="CAJNOK010023181">
    <property type="protein sequence ID" value="CAF1358974.1"/>
    <property type="molecule type" value="Genomic_DNA"/>
</dbReference>